<dbReference type="SUPFAM" id="SSF49464">
    <property type="entry name" value="Carboxypeptidase regulatory domain-like"/>
    <property type="match status" value="1"/>
</dbReference>
<sequence>MKNRFLFFFILSSLSLWSQTTIKGTIYDKNGVLENVAVYLNNTMFGTTTDVKGEFELQVKEGQYELIVSYLGYKKIVYSLNTSNYTKPLTFVLEEEENVLDEIVIKKIVYDEEWKYNLQAFKDGFLGRTSLSKECEIINKEVLFFDFNRKENKLEAFAKKPLKIKHKALGYIITFELESFVRTNDYITYLGYTRYKEMKGGKRKQKRWKKNRLIAYKGSQVHFYKSLINDTFTKEGYIINQFKRVENPERPTEQEIQKARELLRLNRNFNLDFSKKIVTPLTALDSALVTVRKARLPKFKDYLYKSKLKKDEVISFKNNTNTLTFDNNLSVVYTNEKEEKGYVIRNVFSKKREATYQTSSIIPLEKNIVLDKSGILIKPLSVFYEGYWSYEKFAHTLPLDYEPTY</sequence>
<evidence type="ECO:0000313" key="3">
    <source>
        <dbReference type="Proteomes" id="UP001595826"/>
    </source>
</evidence>
<comment type="caution">
    <text evidence="2">The sequence shown here is derived from an EMBL/GenBank/DDBJ whole genome shotgun (WGS) entry which is preliminary data.</text>
</comment>
<dbReference type="Pfam" id="PF13715">
    <property type="entry name" value="CarbopepD_reg_2"/>
    <property type="match status" value="1"/>
</dbReference>
<evidence type="ECO:0000256" key="1">
    <source>
        <dbReference type="SAM" id="SignalP"/>
    </source>
</evidence>
<accession>A0ABV8R6S2</accession>
<feature type="signal peptide" evidence="1">
    <location>
        <begin position="1"/>
        <end position="18"/>
    </location>
</feature>
<feature type="chain" id="PRO_5045180593" evidence="1">
    <location>
        <begin position="19"/>
        <end position="405"/>
    </location>
</feature>
<dbReference type="Proteomes" id="UP001595826">
    <property type="component" value="Unassembled WGS sequence"/>
</dbReference>
<dbReference type="EMBL" id="JBHSCY010000001">
    <property type="protein sequence ID" value="MFC4267692.1"/>
    <property type="molecule type" value="Genomic_DNA"/>
</dbReference>
<dbReference type="Gene3D" id="2.60.40.1120">
    <property type="entry name" value="Carboxypeptidase-like, regulatory domain"/>
    <property type="match status" value="1"/>
</dbReference>
<gene>
    <name evidence="2" type="ORF">ACFOWD_02140</name>
</gene>
<proteinExistence type="predicted"/>
<reference evidence="3" key="1">
    <citation type="journal article" date="2019" name="Int. J. Syst. Evol. Microbiol.">
        <title>The Global Catalogue of Microorganisms (GCM) 10K type strain sequencing project: providing services to taxonomists for standard genome sequencing and annotation.</title>
        <authorList>
            <consortium name="The Broad Institute Genomics Platform"/>
            <consortium name="The Broad Institute Genome Sequencing Center for Infectious Disease"/>
            <person name="Wu L."/>
            <person name="Ma J."/>
        </authorList>
    </citation>
    <scope>NUCLEOTIDE SEQUENCE [LARGE SCALE GENOMIC DNA]</scope>
    <source>
        <strain evidence="3">CECT 8655</strain>
    </source>
</reference>
<keyword evidence="3" id="KW-1185">Reference proteome</keyword>
<evidence type="ECO:0000313" key="2">
    <source>
        <dbReference type="EMBL" id="MFC4267692.1"/>
    </source>
</evidence>
<name>A0ABV8R6S2_9FLAO</name>
<dbReference type="RefSeq" id="WP_377407721.1">
    <property type="nucleotide sequence ID" value="NZ_JBHSCY010000001.1"/>
</dbReference>
<dbReference type="InterPro" id="IPR008969">
    <property type="entry name" value="CarboxyPept-like_regulatory"/>
</dbReference>
<keyword evidence="1" id="KW-0732">Signal</keyword>
<organism evidence="2 3">
    <name type="scientific">Polaribacter marinivivus</name>
    <dbReference type="NCBI Taxonomy" id="1524260"/>
    <lineage>
        <taxon>Bacteria</taxon>
        <taxon>Pseudomonadati</taxon>
        <taxon>Bacteroidota</taxon>
        <taxon>Flavobacteriia</taxon>
        <taxon>Flavobacteriales</taxon>
        <taxon>Flavobacteriaceae</taxon>
    </lineage>
</organism>
<protein>
    <submittedName>
        <fullName evidence="2">Carboxypeptidase-like regulatory domain-containing protein</fullName>
    </submittedName>
</protein>